<accession>A0ABY4X5P9</accession>
<name>A0ABY4X5P9_9SPHN</name>
<organism evidence="2 3">
    <name type="scientific">Sphingomonas morindae</name>
    <dbReference type="NCBI Taxonomy" id="1541170"/>
    <lineage>
        <taxon>Bacteria</taxon>
        <taxon>Pseudomonadati</taxon>
        <taxon>Pseudomonadota</taxon>
        <taxon>Alphaproteobacteria</taxon>
        <taxon>Sphingomonadales</taxon>
        <taxon>Sphingomonadaceae</taxon>
        <taxon>Sphingomonas</taxon>
    </lineage>
</organism>
<keyword evidence="3" id="KW-1185">Reference proteome</keyword>
<proteinExistence type="predicted"/>
<evidence type="ECO:0000313" key="3">
    <source>
        <dbReference type="Proteomes" id="UP001056937"/>
    </source>
</evidence>
<dbReference type="Pfam" id="PF21834">
    <property type="entry name" value="DUF6894"/>
    <property type="match status" value="1"/>
</dbReference>
<dbReference type="Proteomes" id="UP001056937">
    <property type="component" value="Chromosome 1"/>
</dbReference>
<feature type="domain" description="DUF6894" evidence="1">
    <location>
        <begin position="4"/>
        <end position="67"/>
    </location>
</feature>
<dbReference type="EMBL" id="CP084930">
    <property type="protein sequence ID" value="USI72191.1"/>
    <property type="molecule type" value="Genomic_DNA"/>
</dbReference>
<reference evidence="2" key="1">
    <citation type="journal article" date="2022" name="Toxins">
        <title>Genomic Analysis of Sphingopyxis sp. USTB-05 for Biodegrading Cyanobacterial Hepatotoxins.</title>
        <authorList>
            <person name="Liu C."/>
            <person name="Xu Q."/>
            <person name="Zhao Z."/>
            <person name="Zhang H."/>
            <person name="Liu X."/>
            <person name="Yin C."/>
            <person name="Liu Y."/>
            <person name="Yan H."/>
        </authorList>
    </citation>
    <scope>NUCLEOTIDE SEQUENCE</scope>
    <source>
        <strain evidence="2">NBD5</strain>
    </source>
</reference>
<evidence type="ECO:0000259" key="1">
    <source>
        <dbReference type="Pfam" id="PF21834"/>
    </source>
</evidence>
<evidence type="ECO:0000313" key="2">
    <source>
        <dbReference type="EMBL" id="USI72191.1"/>
    </source>
</evidence>
<gene>
    <name evidence="2" type="ORF">LHA26_12880</name>
</gene>
<sequence>MATYFISFEGREQDRRAIESESLDAARIEAVRTLGAYLAEHPGFAGEGHWRVHVEDALGQTLLHVIVATVTSRREAARGATTE</sequence>
<protein>
    <recommendedName>
        <fullName evidence="1">DUF6894 domain-containing protein</fullName>
    </recommendedName>
</protein>
<dbReference type="RefSeq" id="WP_252166000.1">
    <property type="nucleotide sequence ID" value="NZ_CP084930.1"/>
</dbReference>
<dbReference type="InterPro" id="IPR054189">
    <property type="entry name" value="DUF6894"/>
</dbReference>